<evidence type="ECO:0000313" key="2">
    <source>
        <dbReference type="Proteomes" id="UP000035681"/>
    </source>
</evidence>
<dbReference type="WBParaSite" id="SSTP_0000869300.1">
    <property type="protein sequence ID" value="SSTP_0000869300.1"/>
    <property type="gene ID" value="SSTP_0000869300"/>
</dbReference>
<proteinExistence type="predicted"/>
<reference evidence="3" key="1">
    <citation type="submission" date="2015-08" db="UniProtKB">
        <authorList>
            <consortium name="WormBaseParasite"/>
        </authorList>
    </citation>
    <scope>IDENTIFICATION</scope>
</reference>
<dbReference type="AlphaFoldDB" id="A0A0K0EGT3"/>
<accession>A0A0K0EGT3</accession>
<keyword evidence="1" id="KW-0472">Membrane</keyword>
<keyword evidence="1" id="KW-1133">Transmembrane helix</keyword>
<dbReference type="WBParaSite" id="TCONS_00015919.p1">
    <property type="protein sequence ID" value="TCONS_00015919.p1"/>
    <property type="gene ID" value="XLOC_010682"/>
</dbReference>
<keyword evidence="1" id="KW-0812">Transmembrane</keyword>
<evidence type="ECO:0000256" key="1">
    <source>
        <dbReference type="SAM" id="Phobius"/>
    </source>
</evidence>
<evidence type="ECO:0000313" key="4">
    <source>
        <dbReference type="WBParaSite" id="TCONS_00015919.p1"/>
    </source>
</evidence>
<keyword evidence="2" id="KW-1185">Reference proteome</keyword>
<evidence type="ECO:0000313" key="3">
    <source>
        <dbReference type="WBParaSite" id="SSTP_0000869300.1"/>
    </source>
</evidence>
<sequence length="351" mass="40171">MIYTFQQSQNDSHFMQYPKNSVILFPQMSNTTTGSSINSIMKAVNTDNISTESYILMPISVVTNNLSSSYYIPRPIANIPKSNSLSLSAVNLNHLQNSTSSSSFINNHNIRKSNTRYQIQQKRNTEKKEPFRNTIGVTKGSDIFKNQHLLPILPSSSICTRKNQLLESKQLQSNSFNKVEQNNLEIDLEQIYTSQDKDYHCKRSPSENNSVIYDIPNFNLPPSLPPHSSIKTSQNPTFINTKPIQSTIFQTSHPTSNHNNGYHPNLKPIIGSKYFVPPLPPVENCIVMKESKRQFKEILKNDRKLKKYQKKLQRGLMRRIFCSSATQLIWAILSIICLGFLAYTTFVHYIM</sequence>
<feature type="transmembrane region" description="Helical" evidence="1">
    <location>
        <begin position="328"/>
        <end position="350"/>
    </location>
</feature>
<name>A0A0K0EGT3_STRER</name>
<protein>
    <submittedName>
        <fullName evidence="3 4">Uncharacterized protein</fullName>
    </submittedName>
</protein>
<dbReference type="Proteomes" id="UP000035681">
    <property type="component" value="Unplaced"/>
</dbReference>
<organism evidence="3">
    <name type="scientific">Strongyloides stercoralis</name>
    <name type="common">Threadworm</name>
    <dbReference type="NCBI Taxonomy" id="6248"/>
    <lineage>
        <taxon>Eukaryota</taxon>
        <taxon>Metazoa</taxon>
        <taxon>Ecdysozoa</taxon>
        <taxon>Nematoda</taxon>
        <taxon>Chromadorea</taxon>
        <taxon>Rhabditida</taxon>
        <taxon>Tylenchina</taxon>
        <taxon>Panagrolaimomorpha</taxon>
        <taxon>Strongyloidoidea</taxon>
        <taxon>Strongyloididae</taxon>
        <taxon>Strongyloides</taxon>
    </lineage>
</organism>